<comment type="caution">
    <text evidence="1">The sequence shown here is derived from an EMBL/GenBank/DDBJ whole genome shotgun (WGS) entry which is preliminary data.</text>
</comment>
<organism evidence="1 2">
    <name type="scientific">Clostridium homopropionicum DSM 5847</name>
    <dbReference type="NCBI Taxonomy" id="1121318"/>
    <lineage>
        <taxon>Bacteria</taxon>
        <taxon>Bacillati</taxon>
        <taxon>Bacillota</taxon>
        <taxon>Clostridia</taxon>
        <taxon>Eubacteriales</taxon>
        <taxon>Clostridiaceae</taxon>
        <taxon>Clostridium</taxon>
    </lineage>
</organism>
<gene>
    <name evidence="1" type="ORF">CLHOM_20740</name>
</gene>
<keyword evidence="2" id="KW-1185">Reference proteome</keyword>
<protein>
    <submittedName>
        <fullName evidence="1">Uncharacterized protein</fullName>
    </submittedName>
</protein>
<accession>A0A0L6Z912</accession>
<dbReference type="AlphaFoldDB" id="A0A0L6Z912"/>
<dbReference type="EMBL" id="LHUR01000023">
    <property type="protein sequence ID" value="KOA19466.1"/>
    <property type="molecule type" value="Genomic_DNA"/>
</dbReference>
<evidence type="ECO:0000313" key="1">
    <source>
        <dbReference type="EMBL" id="KOA19466.1"/>
    </source>
</evidence>
<name>A0A0L6Z912_9CLOT</name>
<evidence type="ECO:0000313" key="2">
    <source>
        <dbReference type="Proteomes" id="UP000037043"/>
    </source>
</evidence>
<reference evidence="2" key="1">
    <citation type="submission" date="2015-08" db="EMBL/GenBank/DDBJ databases">
        <title>Genome sequence of the strict anaerobe Clostridium homopropionicum LuHBu1 (DSM 5847T).</title>
        <authorList>
            <person name="Poehlein A."/>
            <person name="Beck M."/>
            <person name="Schiel-Bengelsdorf B."/>
            <person name="Bengelsdorf F.R."/>
            <person name="Daniel R."/>
            <person name="Duerre P."/>
        </authorList>
    </citation>
    <scope>NUCLEOTIDE SEQUENCE [LARGE SCALE GENOMIC DNA]</scope>
    <source>
        <strain evidence="2">DSM 5847</strain>
    </source>
</reference>
<sequence>MDSVTLKQLYDKACKGKYGCEYFKMDLHIHTPSSK</sequence>
<proteinExistence type="predicted"/>
<dbReference type="PATRIC" id="fig|1121318.3.peg.2091"/>
<dbReference type="Proteomes" id="UP000037043">
    <property type="component" value="Unassembled WGS sequence"/>
</dbReference>